<sequence length="111" mass="12096">LIYIGRLLGLCNNFAYVVMLSAAHDILKQQGSHNSTSRYDCTVLLADILPTLMIKFFAPFFIHSLPYGFRVLVCVATAIASFLVVSLSSTMWISVLGNVCVCVCVCVGLCL</sequence>
<reference evidence="7" key="1">
    <citation type="submission" date="2020-07" db="EMBL/GenBank/DDBJ databases">
        <title>A long reads based de novo assembly of the rainbow trout Arlee double haploid line genome.</title>
        <authorList>
            <person name="Gao G."/>
            <person name="Palti Y."/>
        </authorList>
    </citation>
    <scope>NUCLEOTIDE SEQUENCE [LARGE SCALE GENOMIC DNA]</scope>
</reference>
<dbReference type="GeneTree" id="ENSGT00390000003249"/>
<proteinExistence type="inferred from homology"/>
<keyword evidence="4 6" id="KW-1133">Transmembrane helix</keyword>
<keyword evidence="5 6" id="KW-0472">Membrane</keyword>
<feature type="transmembrane region" description="Helical" evidence="6">
    <location>
        <begin position="7"/>
        <end position="23"/>
    </location>
</feature>
<evidence type="ECO:0000313" key="8">
    <source>
        <dbReference type="Proteomes" id="UP000694395"/>
    </source>
</evidence>
<dbReference type="PANTHER" id="PTHR10981:SF0">
    <property type="entry name" value="BATTENIN"/>
    <property type="match status" value="1"/>
</dbReference>
<organism evidence="7 8">
    <name type="scientific">Oncorhynchus mykiss</name>
    <name type="common">Rainbow trout</name>
    <name type="synonym">Salmo gairdneri</name>
    <dbReference type="NCBI Taxonomy" id="8022"/>
    <lineage>
        <taxon>Eukaryota</taxon>
        <taxon>Metazoa</taxon>
        <taxon>Chordata</taxon>
        <taxon>Craniata</taxon>
        <taxon>Vertebrata</taxon>
        <taxon>Euteleostomi</taxon>
        <taxon>Actinopterygii</taxon>
        <taxon>Neopterygii</taxon>
        <taxon>Teleostei</taxon>
        <taxon>Protacanthopterygii</taxon>
        <taxon>Salmoniformes</taxon>
        <taxon>Salmonidae</taxon>
        <taxon>Salmoninae</taxon>
        <taxon>Oncorhynchus</taxon>
    </lineage>
</organism>
<evidence type="ECO:0000256" key="6">
    <source>
        <dbReference type="RuleBase" id="RU361113"/>
    </source>
</evidence>
<dbReference type="Ensembl" id="ENSOMYT00000145609.1">
    <property type="protein sequence ID" value="ENSOMYP00000110848.1"/>
    <property type="gene ID" value="ENSOMYG00000017110.2"/>
</dbReference>
<evidence type="ECO:0000313" key="7">
    <source>
        <dbReference type="Ensembl" id="ENSOMYP00000110848.1"/>
    </source>
</evidence>
<reference evidence="7" key="2">
    <citation type="submission" date="2025-08" db="UniProtKB">
        <authorList>
            <consortium name="Ensembl"/>
        </authorList>
    </citation>
    <scope>IDENTIFICATION</scope>
</reference>
<evidence type="ECO:0000256" key="4">
    <source>
        <dbReference type="ARBA" id="ARBA00022989"/>
    </source>
</evidence>
<name>A0A8K9UL05_ONCMY</name>
<dbReference type="GO" id="GO:0007040">
    <property type="term" value="P:lysosome organization"/>
    <property type="evidence" value="ECO:0007669"/>
    <property type="project" value="TreeGrafter"/>
</dbReference>
<dbReference type="GO" id="GO:0012505">
    <property type="term" value="C:endomembrane system"/>
    <property type="evidence" value="ECO:0007669"/>
    <property type="project" value="UniProtKB-SubCell"/>
</dbReference>
<keyword evidence="2" id="KW-0813">Transport</keyword>
<reference evidence="7" key="3">
    <citation type="submission" date="2025-09" db="UniProtKB">
        <authorList>
            <consortium name="Ensembl"/>
        </authorList>
    </citation>
    <scope>IDENTIFICATION</scope>
</reference>
<dbReference type="InterPro" id="IPR003492">
    <property type="entry name" value="Battenin_disease_Cln3"/>
</dbReference>
<dbReference type="GO" id="GO:0005765">
    <property type="term" value="C:lysosomal membrane"/>
    <property type="evidence" value="ECO:0007669"/>
    <property type="project" value="UniProtKB-SubCell"/>
</dbReference>
<comment type="caution">
    <text evidence="6">Lacks conserved residue(s) required for the propagation of feature annotation.</text>
</comment>
<comment type="subcellular location">
    <subcellularLocation>
        <location evidence="1">Endomembrane system</location>
        <topology evidence="1">Multi-pass membrane protein</topology>
    </subcellularLocation>
    <subcellularLocation>
        <location evidence="6">Lysosome membrane</location>
        <topology evidence="6">Multi-pass membrane protein</topology>
    </subcellularLocation>
</comment>
<protein>
    <recommendedName>
        <fullName evidence="6">Battenin</fullName>
    </recommendedName>
</protein>
<dbReference type="Pfam" id="PF02487">
    <property type="entry name" value="CLN3"/>
    <property type="match status" value="1"/>
</dbReference>
<dbReference type="AlphaFoldDB" id="A0A8K9UL05"/>
<feature type="transmembrane region" description="Helical" evidence="6">
    <location>
        <begin position="43"/>
        <end position="62"/>
    </location>
</feature>
<evidence type="ECO:0000256" key="1">
    <source>
        <dbReference type="ARBA" id="ARBA00004127"/>
    </source>
</evidence>
<evidence type="ECO:0000256" key="3">
    <source>
        <dbReference type="ARBA" id="ARBA00022692"/>
    </source>
</evidence>
<dbReference type="PANTHER" id="PTHR10981">
    <property type="entry name" value="BATTENIN"/>
    <property type="match status" value="1"/>
</dbReference>
<dbReference type="Proteomes" id="UP000694395">
    <property type="component" value="Chromosome 12"/>
</dbReference>
<keyword evidence="6" id="KW-0458">Lysosome</keyword>
<dbReference type="PRINTS" id="PR01315">
    <property type="entry name" value="BATTENIN"/>
</dbReference>
<accession>A0A8K9UL05</accession>
<dbReference type="GO" id="GO:0051453">
    <property type="term" value="P:regulation of intracellular pH"/>
    <property type="evidence" value="ECO:0007669"/>
    <property type="project" value="TreeGrafter"/>
</dbReference>
<evidence type="ECO:0000256" key="5">
    <source>
        <dbReference type="ARBA" id="ARBA00023136"/>
    </source>
</evidence>
<keyword evidence="3 6" id="KW-0812">Transmembrane</keyword>
<keyword evidence="8" id="KW-1185">Reference proteome</keyword>
<feature type="transmembrane region" description="Helical" evidence="6">
    <location>
        <begin position="67"/>
        <end position="85"/>
    </location>
</feature>
<evidence type="ECO:0000256" key="2">
    <source>
        <dbReference type="ARBA" id="ARBA00022448"/>
    </source>
</evidence>
<comment type="similarity">
    <text evidence="6">Belongs to the battenin family.</text>
</comment>